<gene>
    <name evidence="2" type="ORF">KGA66_08865</name>
</gene>
<feature type="active site" evidence="1">
    <location>
        <position position="52"/>
    </location>
</feature>
<reference evidence="2" key="1">
    <citation type="submission" date="2021-04" db="EMBL/GenBank/DDBJ databases">
        <title>Genome based classification of Actinospica acidithermotolerans sp. nov., an actinobacterium isolated from an Indonesian hot spring.</title>
        <authorList>
            <person name="Kusuma A.B."/>
            <person name="Putra K.E."/>
            <person name="Nafisah S."/>
            <person name="Loh J."/>
            <person name="Nouioui I."/>
            <person name="Goodfellow M."/>
        </authorList>
    </citation>
    <scope>NUCLEOTIDE SEQUENCE</scope>
    <source>
        <strain evidence="2">DSM 45618</strain>
    </source>
</reference>
<comment type="caution">
    <text evidence="2">The sequence shown here is derived from an EMBL/GenBank/DDBJ whole genome shotgun (WGS) entry which is preliminary data.</text>
</comment>
<dbReference type="Pfam" id="PF02567">
    <property type="entry name" value="PhzC-PhzF"/>
    <property type="match status" value="1"/>
</dbReference>
<evidence type="ECO:0000256" key="1">
    <source>
        <dbReference type="PIRSR" id="PIRSR016184-1"/>
    </source>
</evidence>
<evidence type="ECO:0000313" key="3">
    <source>
        <dbReference type="Proteomes" id="UP000677913"/>
    </source>
</evidence>
<keyword evidence="3" id="KW-1185">Reference proteome</keyword>
<accession>A0A8J7WPH2</accession>
<evidence type="ECO:0000313" key="2">
    <source>
        <dbReference type="EMBL" id="MBS2963154.1"/>
    </source>
</evidence>
<name>A0A8J7WPH2_9ACTN</name>
<dbReference type="InterPro" id="IPR003719">
    <property type="entry name" value="Phenazine_PhzF-like"/>
</dbReference>
<dbReference type="Proteomes" id="UP000677913">
    <property type="component" value="Unassembled WGS sequence"/>
</dbReference>
<dbReference type="SUPFAM" id="SSF54506">
    <property type="entry name" value="Diaminopimelate epimerase-like"/>
    <property type="match status" value="1"/>
</dbReference>
<protein>
    <submittedName>
        <fullName evidence="2">PhzF family phenazine biosynthesis protein</fullName>
    </submittedName>
</protein>
<proteinExistence type="predicted"/>
<organism evidence="2 3">
    <name type="scientific">Actinocrinis puniceicyclus</name>
    <dbReference type="NCBI Taxonomy" id="977794"/>
    <lineage>
        <taxon>Bacteria</taxon>
        <taxon>Bacillati</taxon>
        <taxon>Actinomycetota</taxon>
        <taxon>Actinomycetes</taxon>
        <taxon>Catenulisporales</taxon>
        <taxon>Actinospicaceae</taxon>
        <taxon>Actinocrinis</taxon>
    </lineage>
</organism>
<dbReference type="PANTHER" id="PTHR13774:SF32">
    <property type="entry name" value="ANTISENSE-ENHANCING SEQUENCE 1"/>
    <property type="match status" value="1"/>
</dbReference>
<dbReference type="GO" id="GO:0005737">
    <property type="term" value="C:cytoplasm"/>
    <property type="evidence" value="ECO:0007669"/>
    <property type="project" value="TreeGrafter"/>
</dbReference>
<dbReference type="AlphaFoldDB" id="A0A8J7WPH2"/>
<dbReference type="PANTHER" id="PTHR13774">
    <property type="entry name" value="PHENAZINE BIOSYNTHESIS PROTEIN"/>
    <property type="match status" value="1"/>
</dbReference>
<dbReference type="Gene3D" id="3.10.310.10">
    <property type="entry name" value="Diaminopimelate Epimerase, Chain A, domain 1"/>
    <property type="match status" value="2"/>
</dbReference>
<dbReference type="GO" id="GO:0016853">
    <property type="term" value="F:isomerase activity"/>
    <property type="evidence" value="ECO:0007669"/>
    <property type="project" value="TreeGrafter"/>
</dbReference>
<dbReference type="PIRSF" id="PIRSF016184">
    <property type="entry name" value="PhzC_PhzF"/>
    <property type="match status" value="1"/>
</dbReference>
<dbReference type="RefSeq" id="WP_211466577.1">
    <property type="nucleotide sequence ID" value="NZ_JAGSXH010000021.1"/>
</dbReference>
<dbReference type="EMBL" id="JAGSXH010000021">
    <property type="protein sequence ID" value="MBS2963154.1"/>
    <property type="molecule type" value="Genomic_DNA"/>
</dbReference>
<sequence length="239" mass="25758">MIALTETLDVQVLRVFADRAGGHGNELAVVFDAARLPAESGIRLTALLGFSESVFVDDEPRAGFRIFTPAAELRLAGHPTVGVAWVLGERAGGAVPEVLRPRLAAPVAAWREQDEGDSVVWFRGAIADTPPWRFVRLDDPAEVDALEVEAAGQRAHHQFWAWLDEAAGLVRARTFAGDVAVPEDEATGSAAIRLADLLRRPITVRQGRGSVLHARPAAEPGWAEVGGRVVSDGWRRVTL</sequence>